<dbReference type="AlphaFoldDB" id="A0A8S3PWA0"/>
<keyword evidence="4" id="KW-0493">Microtubule</keyword>
<evidence type="ECO:0000313" key="17">
    <source>
        <dbReference type="Proteomes" id="UP000683360"/>
    </source>
</evidence>
<name>A0A8S3PWA0_MYTED</name>
<evidence type="ECO:0000313" key="16">
    <source>
        <dbReference type="EMBL" id="CAG2187901.1"/>
    </source>
</evidence>
<keyword evidence="11" id="KW-0206">Cytoskeleton</keyword>
<feature type="domain" description="Dynein heavy chain coiled coil stalk" evidence="14">
    <location>
        <begin position="37"/>
        <end position="236"/>
    </location>
</feature>
<keyword evidence="5" id="KW-0547">Nucleotide-binding</keyword>
<keyword evidence="17" id="KW-1185">Reference proteome</keyword>
<comment type="caution">
    <text evidence="16">The sequence shown here is derived from an EMBL/GenBank/DDBJ whole genome shotgun (WGS) entry which is preliminary data.</text>
</comment>
<evidence type="ECO:0000259" key="15">
    <source>
        <dbReference type="Pfam" id="PF12781"/>
    </source>
</evidence>
<comment type="subcellular location">
    <subcellularLocation>
        <location evidence="1">Cytoplasm</location>
        <location evidence="1">Cytoskeleton</location>
        <location evidence="1">Cilium axoneme</location>
    </subcellularLocation>
</comment>
<dbReference type="Gene3D" id="6.10.140.1060">
    <property type="match status" value="1"/>
</dbReference>
<keyword evidence="8 13" id="KW-0175">Coiled coil</keyword>
<evidence type="ECO:0000256" key="2">
    <source>
        <dbReference type="ARBA" id="ARBA00008887"/>
    </source>
</evidence>
<dbReference type="GO" id="GO:0045505">
    <property type="term" value="F:dynein intermediate chain binding"/>
    <property type="evidence" value="ECO:0007669"/>
    <property type="project" value="InterPro"/>
</dbReference>
<evidence type="ECO:0000256" key="4">
    <source>
        <dbReference type="ARBA" id="ARBA00022701"/>
    </source>
</evidence>
<dbReference type="GO" id="GO:0005930">
    <property type="term" value="C:axoneme"/>
    <property type="evidence" value="ECO:0007669"/>
    <property type="project" value="UniProtKB-SubCell"/>
</dbReference>
<dbReference type="FunFam" id="3.40.50.300:FF:000223">
    <property type="entry name" value="Dynein heavy chain 3, axonemal"/>
    <property type="match status" value="1"/>
</dbReference>
<sequence length="607" mass="68498">MKQPPAPVKLVMEAVCVIRGIKPDRVPDPSGSGKKIEDFWGPAKKMLGDMKLLDQLRTFDKDNIPGPNIAQIRKKYMSNLEFDPDKIRNASGACVGLCKWVRAMDVYDRVAKVVASKKKLLKKAEGELAIAMGTLEKKRASLREVQEKLSKLQDTLAHNKKKADLENQVDLCTKKLERAEQLISSLAGEKDRLGAAASMLATRYTNLTGDILVSSGTVAYLGAFTSAYRQDQVQTWLNDVRKQGIPCSDEFSLVSSLGEPVKIRAWNICGLPTDNFSVENGIILSNARRWPLMIDPQGQANKWIKNMEKANNLHVFKLSDADFVRTLENCIQFGTPVLMENLGEELDPLLEPLLSKQTFKQGGSMCIRLGDSTIEYSQDFKFYMTTKLRNPHYLPETSVKVTLLNFMITPEGLQDQLMGIVVARVKRPELEEEKNTLILQELKINAITIIKTVINIVIINYEIVQLNCIIPHYRQLKEIEDKILEGLSLSEGNILEDETAIKVLSSSKVLSNEISEKQAIAKETEKKIDQACMGYTPFAVHSTILFFSIADLANIEPMYQYSLTWFINLFVLSIDNAEKSDNLEVRLKHLYDHFTYSLYCNICRSLF</sequence>
<dbReference type="Proteomes" id="UP000683360">
    <property type="component" value="Unassembled WGS sequence"/>
</dbReference>
<evidence type="ECO:0000256" key="7">
    <source>
        <dbReference type="ARBA" id="ARBA00023017"/>
    </source>
</evidence>
<organism evidence="16 17">
    <name type="scientific">Mytilus edulis</name>
    <name type="common">Blue mussel</name>
    <dbReference type="NCBI Taxonomy" id="6550"/>
    <lineage>
        <taxon>Eukaryota</taxon>
        <taxon>Metazoa</taxon>
        <taxon>Spiralia</taxon>
        <taxon>Lophotrochozoa</taxon>
        <taxon>Mollusca</taxon>
        <taxon>Bivalvia</taxon>
        <taxon>Autobranchia</taxon>
        <taxon>Pteriomorphia</taxon>
        <taxon>Mytilida</taxon>
        <taxon>Mytiloidea</taxon>
        <taxon>Mytilidae</taxon>
        <taxon>Mytilinae</taxon>
        <taxon>Mytilus</taxon>
    </lineage>
</organism>
<gene>
    <name evidence="16" type="ORF">MEDL_3354</name>
</gene>
<evidence type="ECO:0000256" key="3">
    <source>
        <dbReference type="ARBA" id="ARBA00022490"/>
    </source>
</evidence>
<dbReference type="PANTHER" id="PTHR22878">
    <property type="entry name" value="DYNEIN HEAVY CHAIN 6, AXONEMAL-LIKE-RELATED"/>
    <property type="match status" value="1"/>
</dbReference>
<keyword evidence="7" id="KW-0243">Dynein</keyword>
<evidence type="ECO:0000256" key="13">
    <source>
        <dbReference type="SAM" id="Coils"/>
    </source>
</evidence>
<evidence type="ECO:0000256" key="6">
    <source>
        <dbReference type="ARBA" id="ARBA00022840"/>
    </source>
</evidence>
<evidence type="ECO:0000256" key="8">
    <source>
        <dbReference type="ARBA" id="ARBA00023054"/>
    </source>
</evidence>
<dbReference type="Gene3D" id="1.10.8.1220">
    <property type="match status" value="1"/>
</dbReference>
<keyword evidence="12" id="KW-0966">Cell projection</keyword>
<dbReference type="Gene3D" id="3.40.50.300">
    <property type="entry name" value="P-loop containing nucleotide triphosphate hydrolases"/>
    <property type="match status" value="1"/>
</dbReference>
<evidence type="ECO:0000256" key="9">
    <source>
        <dbReference type="ARBA" id="ARBA00023069"/>
    </source>
</evidence>
<dbReference type="InterPro" id="IPR035706">
    <property type="entry name" value="AAA_9"/>
</dbReference>
<dbReference type="OrthoDB" id="6264521at2759"/>
<protein>
    <submittedName>
        <fullName evidence="16">DNAH</fullName>
    </submittedName>
</protein>
<dbReference type="GO" id="GO:0007018">
    <property type="term" value="P:microtubule-based movement"/>
    <property type="evidence" value="ECO:0007669"/>
    <property type="project" value="InterPro"/>
</dbReference>
<feature type="domain" description="Dynein heavy chain ATP-binding dynein motor region" evidence="15">
    <location>
        <begin position="474"/>
        <end position="514"/>
    </location>
</feature>
<evidence type="ECO:0000256" key="5">
    <source>
        <dbReference type="ARBA" id="ARBA00022741"/>
    </source>
</evidence>
<keyword evidence="9" id="KW-0969">Cilium</keyword>
<keyword evidence="10" id="KW-0505">Motor protein</keyword>
<keyword evidence="6" id="KW-0067">ATP-binding</keyword>
<proteinExistence type="inferred from homology"/>
<dbReference type="InterPro" id="IPR027417">
    <property type="entry name" value="P-loop_NTPase"/>
</dbReference>
<comment type="similarity">
    <text evidence="2">Belongs to the dynein heavy chain family.</text>
</comment>
<evidence type="ECO:0000256" key="12">
    <source>
        <dbReference type="ARBA" id="ARBA00023273"/>
    </source>
</evidence>
<dbReference type="InterPro" id="IPR024743">
    <property type="entry name" value="Dynein_HC_stalk"/>
</dbReference>
<evidence type="ECO:0000256" key="1">
    <source>
        <dbReference type="ARBA" id="ARBA00004430"/>
    </source>
</evidence>
<dbReference type="EMBL" id="CAJPWZ010000191">
    <property type="protein sequence ID" value="CAG2187901.1"/>
    <property type="molecule type" value="Genomic_DNA"/>
</dbReference>
<keyword evidence="3" id="KW-0963">Cytoplasm</keyword>
<reference evidence="16" key="1">
    <citation type="submission" date="2021-03" db="EMBL/GenBank/DDBJ databases">
        <authorList>
            <person name="Bekaert M."/>
        </authorList>
    </citation>
    <scope>NUCLEOTIDE SEQUENCE</scope>
</reference>
<dbReference type="Pfam" id="PF12781">
    <property type="entry name" value="AAA_9"/>
    <property type="match status" value="2"/>
</dbReference>
<dbReference type="PANTHER" id="PTHR22878:SF66">
    <property type="entry name" value="DYNEIN AXONEMAL HEAVY CHAIN 7"/>
    <property type="match status" value="1"/>
</dbReference>
<evidence type="ECO:0000259" key="14">
    <source>
        <dbReference type="Pfam" id="PF12777"/>
    </source>
</evidence>
<dbReference type="GO" id="GO:0005874">
    <property type="term" value="C:microtubule"/>
    <property type="evidence" value="ECO:0007669"/>
    <property type="project" value="UniProtKB-KW"/>
</dbReference>
<feature type="domain" description="Dynein heavy chain ATP-binding dynein motor region" evidence="15">
    <location>
        <begin position="264"/>
        <end position="442"/>
    </location>
</feature>
<evidence type="ECO:0000256" key="10">
    <source>
        <dbReference type="ARBA" id="ARBA00023175"/>
    </source>
</evidence>
<dbReference type="GO" id="GO:0051959">
    <property type="term" value="F:dynein light intermediate chain binding"/>
    <property type="evidence" value="ECO:0007669"/>
    <property type="project" value="InterPro"/>
</dbReference>
<feature type="coiled-coil region" evidence="13">
    <location>
        <begin position="135"/>
        <end position="196"/>
    </location>
</feature>
<dbReference type="Pfam" id="PF12777">
    <property type="entry name" value="MT"/>
    <property type="match status" value="1"/>
</dbReference>
<dbReference type="GO" id="GO:0030286">
    <property type="term" value="C:dynein complex"/>
    <property type="evidence" value="ECO:0007669"/>
    <property type="project" value="UniProtKB-KW"/>
</dbReference>
<dbReference type="InterPro" id="IPR026983">
    <property type="entry name" value="DHC"/>
</dbReference>
<accession>A0A8S3PWA0</accession>
<dbReference type="FunFam" id="1.10.8.1220:FF:000001">
    <property type="entry name" value="Dynein axonemal heavy chain 5"/>
    <property type="match status" value="1"/>
</dbReference>
<dbReference type="Gene3D" id="1.20.920.20">
    <property type="match status" value="1"/>
</dbReference>
<dbReference type="GO" id="GO:0005524">
    <property type="term" value="F:ATP binding"/>
    <property type="evidence" value="ECO:0007669"/>
    <property type="project" value="UniProtKB-KW"/>
</dbReference>
<evidence type="ECO:0000256" key="11">
    <source>
        <dbReference type="ARBA" id="ARBA00023212"/>
    </source>
</evidence>